<dbReference type="EMBL" id="LR796237">
    <property type="protein sequence ID" value="CAB4129757.1"/>
    <property type="molecule type" value="Genomic_DNA"/>
</dbReference>
<sequence>METQVTIAEIKERLIQDLLVLETSNEHFSHIERIETVYQNVYDLLCAALKTD</sequence>
<evidence type="ECO:0000313" key="1">
    <source>
        <dbReference type="EMBL" id="CAB4129757.1"/>
    </source>
</evidence>
<proteinExistence type="predicted"/>
<accession>A0A6J5L9N8</accession>
<organism evidence="1">
    <name type="scientific">uncultured Caudovirales phage</name>
    <dbReference type="NCBI Taxonomy" id="2100421"/>
    <lineage>
        <taxon>Viruses</taxon>
        <taxon>Duplodnaviria</taxon>
        <taxon>Heunggongvirae</taxon>
        <taxon>Uroviricota</taxon>
        <taxon>Caudoviricetes</taxon>
        <taxon>Peduoviridae</taxon>
        <taxon>Maltschvirus</taxon>
        <taxon>Maltschvirus maltsch</taxon>
    </lineage>
</organism>
<reference evidence="1" key="1">
    <citation type="submission" date="2020-04" db="EMBL/GenBank/DDBJ databases">
        <authorList>
            <person name="Chiriac C."/>
            <person name="Salcher M."/>
            <person name="Ghai R."/>
            <person name="Kavagutti S V."/>
        </authorList>
    </citation>
    <scope>NUCLEOTIDE SEQUENCE</scope>
</reference>
<protein>
    <submittedName>
        <fullName evidence="1">Uncharacterized protein</fullName>
    </submittedName>
</protein>
<gene>
    <name evidence="1" type="ORF">UFOVP116_105</name>
</gene>
<name>A0A6J5L9N8_9CAUD</name>